<name>A0ABY6B8H3_9GAMM</name>
<dbReference type="InterPro" id="IPR050194">
    <property type="entry name" value="Glycosyltransferase_grp1"/>
</dbReference>
<dbReference type="EMBL" id="CP104694">
    <property type="protein sequence ID" value="UXI66381.1"/>
    <property type="molecule type" value="Genomic_DNA"/>
</dbReference>
<keyword evidence="4" id="KW-1185">Reference proteome</keyword>
<dbReference type="Pfam" id="PF00534">
    <property type="entry name" value="Glycos_transf_1"/>
    <property type="match status" value="1"/>
</dbReference>
<feature type="domain" description="Glycosyl transferase family 1" evidence="1">
    <location>
        <begin position="226"/>
        <end position="378"/>
    </location>
</feature>
<reference evidence="3" key="1">
    <citation type="submission" date="2022-09" db="EMBL/GenBank/DDBJ databases">
        <title>Tahibacter sp. nov., isolated from a fresh water.</title>
        <authorList>
            <person name="Baek J.H."/>
            <person name="Lee J.K."/>
            <person name="Kim J.M."/>
            <person name="Jeon C.O."/>
        </authorList>
    </citation>
    <scope>NUCLEOTIDE SEQUENCE</scope>
    <source>
        <strain evidence="3">W38</strain>
    </source>
</reference>
<evidence type="ECO:0000313" key="3">
    <source>
        <dbReference type="EMBL" id="UXI66381.1"/>
    </source>
</evidence>
<dbReference type="Gene3D" id="3.40.50.2000">
    <property type="entry name" value="Glycogen Phosphorylase B"/>
    <property type="match status" value="2"/>
</dbReference>
<dbReference type="Proteomes" id="UP001064632">
    <property type="component" value="Chromosome"/>
</dbReference>
<dbReference type="CDD" id="cd03794">
    <property type="entry name" value="GT4_WbuB-like"/>
    <property type="match status" value="1"/>
</dbReference>
<evidence type="ECO:0000259" key="2">
    <source>
        <dbReference type="Pfam" id="PF13579"/>
    </source>
</evidence>
<dbReference type="Pfam" id="PF13579">
    <property type="entry name" value="Glyco_trans_4_4"/>
    <property type="match status" value="1"/>
</dbReference>
<protein>
    <submittedName>
        <fullName evidence="3">Glycosyltransferase family 4 protein</fullName>
    </submittedName>
</protein>
<gene>
    <name evidence="3" type="ORF">N4264_16680</name>
</gene>
<organism evidence="3 4">
    <name type="scientific">Tahibacter amnicola</name>
    <dbReference type="NCBI Taxonomy" id="2976241"/>
    <lineage>
        <taxon>Bacteria</taxon>
        <taxon>Pseudomonadati</taxon>
        <taxon>Pseudomonadota</taxon>
        <taxon>Gammaproteobacteria</taxon>
        <taxon>Lysobacterales</taxon>
        <taxon>Rhodanobacteraceae</taxon>
        <taxon>Tahibacter</taxon>
    </lineage>
</organism>
<evidence type="ECO:0000259" key="1">
    <source>
        <dbReference type="Pfam" id="PF00534"/>
    </source>
</evidence>
<dbReference type="RefSeq" id="WP_261693365.1">
    <property type="nucleotide sequence ID" value="NZ_CP104694.1"/>
</dbReference>
<dbReference type="PANTHER" id="PTHR45947">
    <property type="entry name" value="SULFOQUINOVOSYL TRANSFERASE SQD2"/>
    <property type="match status" value="1"/>
</dbReference>
<accession>A0ABY6B8H3</accession>
<dbReference type="PANTHER" id="PTHR45947:SF3">
    <property type="entry name" value="SULFOQUINOVOSYL TRANSFERASE SQD2"/>
    <property type="match status" value="1"/>
</dbReference>
<evidence type="ECO:0000313" key="4">
    <source>
        <dbReference type="Proteomes" id="UP001064632"/>
    </source>
</evidence>
<dbReference type="SUPFAM" id="SSF53756">
    <property type="entry name" value="UDP-Glycosyltransferase/glycogen phosphorylase"/>
    <property type="match status" value="1"/>
</dbReference>
<feature type="domain" description="Glycosyltransferase subfamily 4-like N-terminal" evidence="2">
    <location>
        <begin position="17"/>
        <end position="200"/>
    </location>
</feature>
<dbReference type="InterPro" id="IPR028098">
    <property type="entry name" value="Glyco_trans_4-like_N"/>
</dbReference>
<proteinExistence type="predicted"/>
<sequence length="426" mass="46887">MRILFLSDNFPPESNAPATRVYEHAVRWVRDGHHVTVITGAPNFPEGKVYPGYVNRWRQVETRDGIRVVRVKTFITANEGLIKRSLDYLSFMVTGFIGGLREPRPDVVVATSPQFFCAMAGWALSVARWRPFVFELRDLWPASIVAVGAMAKSPVIRWLECIELFLYRRARRIVTVTHSFRADLVARGIPGDKIRVVLNGVDQEAYRPAPRDAELASRYGFNGCFVVGYMGTHGMAHGLDRVLEAASALKHRDDIRFFFAGAGAERDRVAHQVEALQLTNVTMIPRQPKSAMPALWSLCDLALIPLRDSPVFATVIPSKLFEAMGMGVPVLMSLPEGEATAIVRSAGCGVCVPPGDASRMAEAIEQLADDPARHRTMAAASAASAAHYSRDRLAKVMLDVLVDLAPLSSQPRRSGRVAVSARSEDP</sequence>
<dbReference type="InterPro" id="IPR001296">
    <property type="entry name" value="Glyco_trans_1"/>
</dbReference>